<dbReference type="Gene3D" id="3.40.50.300">
    <property type="entry name" value="P-loop containing nucleotide triphosphate hydrolases"/>
    <property type="match status" value="1"/>
</dbReference>
<keyword evidence="3" id="KW-0143">Chaperone</keyword>
<gene>
    <name evidence="8" type="ORF">BSU04_06960</name>
</gene>
<evidence type="ECO:0000313" key="8">
    <source>
        <dbReference type="EMBL" id="OXC79414.1"/>
    </source>
</evidence>
<dbReference type="AlphaFoldDB" id="A0A226X7I8"/>
<dbReference type="NCBIfam" id="NF038288">
    <property type="entry name" value="chaper_GTP_ZigA"/>
    <property type="match status" value="1"/>
</dbReference>
<organism evidence="8 9">
    <name type="scientific">Caballeronia sordidicola</name>
    <name type="common">Burkholderia sordidicola</name>
    <dbReference type="NCBI Taxonomy" id="196367"/>
    <lineage>
        <taxon>Bacteria</taxon>
        <taxon>Pseudomonadati</taxon>
        <taxon>Pseudomonadota</taxon>
        <taxon>Betaproteobacteria</taxon>
        <taxon>Burkholderiales</taxon>
        <taxon>Burkholderiaceae</taxon>
        <taxon>Caballeronia</taxon>
    </lineage>
</organism>
<name>A0A226X7I8_CABSO</name>
<dbReference type="SUPFAM" id="SSF52540">
    <property type="entry name" value="P-loop containing nucleoside triphosphate hydrolases"/>
    <property type="match status" value="1"/>
</dbReference>
<dbReference type="SMART" id="SM00833">
    <property type="entry name" value="CobW_C"/>
    <property type="match status" value="1"/>
</dbReference>
<dbReference type="EMBL" id="MTHB01000041">
    <property type="protein sequence ID" value="OXC79414.1"/>
    <property type="molecule type" value="Genomic_DNA"/>
</dbReference>
<dbReference type="Proteomes" id="UP000214720">
    <property type="component" value="Unassembled WGS sequence"/>
</dbReference>
<comment type="catalytic activity">
    <reaction evidence="6">
        <text>GTP + H2O = GDP + phosphate + H(+)</text>
        <dbReference type="Rhea" id="RHEA:19669"/>
        <dbReference type="ChEBI" id="CHEBI:15377"/>
        <dbReference type="ChEBI" id="CHEBI:15378"/>
        <dbReference type="ChEBI" id="CHEBI:37565"/>
        <dbReference type="ChEBI" id="CHEBI:43474"/>
        <dbReference type="ChEBI" id="CHEBI:58189"/>
    </reaction>
    <physiologicalReaction direction="left-to-right" evidence="6">
        <dbReference type="Rhea" id="RHEA:19670"/>
    </physiologicalReaction>
</comment>
<dbReference type="GO" id="GO:0000166">
    <property type="term" value="F:nucleotide binding"/>
    <property type="evidence" value="ECO:0007669"/>
    <property type="project" value="UniProtKB-KW"/>
</dbReference>
<dbReference type="PANTHER" id="PTHR43603">
    <property type="entry name" value="COBW DOMAIN-CONTAINING PROTEIN DDB_G0274527"/>
    <property type="match status" value="1"/>
</dbReference>
<evidence type="ECO:0000313" key="9">
    <source>
        <dbReference type="Proteomes" id="UP000214720"/>
    </source>
</evidence>
<evidence type="ECO:0000256" key="3">
    <source>
        <dbReference type="ARBA" id="ARBA00023186"/>
    </source>
</evidence>
<proteinExistence type="inferred from homology"/>
<comment type="caution">
    <text evidence="8">The sequence shown here is derived from an EMBL/GenBank/DDBJ whole genome shotgun (WGS) entry which is preliminary data.</text>
</comment>
<dbReference type="PANTHER" id="PTHR43603:SF1">
    <property type="entry name" value="ZINC-REGULATED GTPASE METALLOPROTEIN ACTIVATOR 1"/>
    <property type="match status" value="1"/>
</dbReference>
<dbReference type="Pfam" id="PF02492">
    <property type="entry name" value="cobW"/>
    <property type="match status" value="1"/>
</dbReference>
<feature type="domain" description="CobW C-terminal" evidence="7">
    <location>
        <begin position="256"/>
        <end position="369"/>
    </location>
</feature>
<evidence type="ECO:0000259" key="7">
    <source>
        <dbReference type="SMART" id="SM00833"/>
    </source>
</evidence>
<dbReference type="CDD" id="cd03112">
    <property type="entry name" value="CobW-like"/>
    <property type="match status" value="1"/>
</dbReference>
<accession>A0A226X7I8</accession>
<keyword evidence="1" id="KW-0547">Nucleotide-binding</keyword>
<evidence type="ECO:0000256" key="5">
    <source>
        <dbReference type="ARBA" id="ARBA00045658"/>
    </source>
</evidence>
<comment type="similarity">
    <text evidence="4">Belongs to the SIMIBI class G3E GTPase family. ZNG1 subfamily.</text>
</comment>
<dbReference type="Pfam" id="PF07683">
    <property type="entry name" value="CobW_C"/>
    <property type="match status" value="1"/>
</dbReference>
<reference evidence="9" key="1">
    <citation type="submission" date="2017-01" db="EMBL/GenBank/DDBJ databases">
        <title>Genome Analysis of Deinococcus marmoris KOPRI26562.</title>
        <authorList>
            <person name="Kim J.H."/>
            <person name="Oh H.-M."/>
        </authorList>
    </citation>
    <scope>NUCLEOTIDE SEQUENCE [LARGE SCALE GENOMIC DNA]</scope>
    <source>
        <strain evidence="9">PAMC 26633</strain>
    </source>
</reference>
<dbReference type="InterPro" id="IPR051927">
    <property type="entry name" value="Zn_Chap_cDPG_Synth"/>
</dbReference>
<dbReference type="InterPro" id="IPR047920">
    <property type="entry name" value="ZigA-like"/>
</dbReference>
<dbReference type="InterPro" id="IPR011629">
    <property type="entry name" value="CobW-like_C"/>
</dbReference>
<sequence length="456" mass="51229">MDKLSVTVLSGFLGAGKTTLLNHILNNREGRRVAVIVNDMSEVNIDAALVRDGGAELARTDEKLVEMSNGCICCTLREDLLLEVKRLAKEGRFDYLVIESTGVSEPLPVAETFTFADEQGQSQSEVARLDTMVTVVDAFNFLKDYSSADSLQTRGESMGEEDTRTVVDLLVEQVEFCDVIVLNKVDLVGDADRRRLMTILKGLNPRARIETAEFGKLRLDKVLDTRLFDFDEASKAPGWLKELRGEHTPETEEYGITHFVYRARRPFHPERFWQLITSNWPGVVRSKGFFWLASRPTYVGSWSQAGGVCRHGGMGLWWAAVPKAYWPEDAELLKSIDGDWDPQVGDARQELVLIGIDMDEMTLRAPRCVPTQRRGNGARSASVAAIRGPLSCVGSRRSKRGINRGQGCLLGRYWHSWWIVSCRTRAVLPLAALPPSLRARRTPPRRHVHPPTRNRR</sequence>
<protein>
    <submittedName>
        <fullName evidence="8">Metal chaperone involved in Zn homeostasis</fullName>
    </submittedName>
</protein>
<comment type="function">
    <text evidence="5">Zinc chaperone that directly transfers zinc cofactor to target proteins, thereby activating them. Zinc is transferred from the CXCC motif in the GTPase domain to the zinc binding site in target proteins in a process requiring GTP hydrolysis.</text>
</comment>
<dbReference type="InterPro" id="IPR036627">
    <property type="entry name" value="CobW-likC_sf"/>
</dbReference>
<evidence type="ECO:0000256" key="6">
    <source>
        <dbReference type="ARBA" id="ARBA00049117"/>
    </source>
</evidence>
<keyword evidence="2" id="KW-0378">Hydrolase</keyword>
<dbReference type="Gene3D" id="3.30.1220.10">
    <property type="entry name" value="CobW-like, C-terminal domain"/>
    <property type="match status" value="1"/>
</dbReference>
<dbReference type="InterPro" id="IPR003495">
    <property type="entry name" value="CobW/HypB/UreG_nucleotide-bd"/>
</dbReference>
<dbReference type="GO" id="GO:0016787">
    <property type="term" value="F:hydrolase activity"/>
    <property type="evidence" value="ECO:0007669"/>
    <property type="project" value="UniProtKB-KW"/>
</dbReference>
<evidence type="ECO:0000256" key="2">
    <source>
        <dbReference type="ARBA" id="ARBA00022801"/>
    </source>
</evidence>
<evidence type="ECO:0000256" key="4">
    <source>
        <dbReference type="ARBA" id="ARBA00034320"/>
    </source>
</evidence>
<evidence type="ECO:0000256" key="1">
    <source>
        <dbReference type="ARBA" id="ARBA00022741"/>
    </source>
</evidence>
<dbReference type="InterPro" id="IPR027417">
    <property type="entry name" value="P-loop_NTPase"/>
</dbReference>